<accession>A0ABW1QSB8</accession>
<evidence type="ECO:0000256" key="1">
    <source>
        <dbReference type="SAM" id="Phobius"/>
    </source>
</evidence>
<organism evidence="2 3">
    <name type="scientific">Nocardioides yefusunii</name>
    <dbReference type="NCBI Taxonomy" id="2500546"/>
    <lineage>
        <taxon>Bacteria</taxon>
        <taxon>Bacillati</taxon>
        <taxon>Actinomycetota</taxon>
        <taxon>Actinomycetes</taxon>
        <taxon>Propionibacteriales</taxon>
        <taxon>Nocardioidaceae</taxon>
        <taxon>Nocardioides</taxon>
    </lineage>
</organism>
<comment type="caution">
    <text evidence="2">The sequence shown here is derived from an EMBL/GenBank/DDBJ whole genome shotgun (WGS) entry which is preliminary data.</text>
</comment>
<evidence type="ECO:0000313" key="3">
    <source>
        <dbReference type="Proteomes" id="UP001596098"/>
    </source>
</evidence>
<name>A0ABW1QSB8_9ACTN</name>
<gene>
    <name evidence="2" type="ORF">ACFPWU_01680</name>
</gene>
<proteinExistence type="predicted"/>
<feature type="transmembrane region" description="Helical" evidence="1">
    <location>
        <begin position="107"/>
        <end position="127"/>
    </location>
</feature>
<keyword evidence="1" id="KW-0812">Transmembrane</keyword>
<keyword evidence="1" id="KW-1133">Transmembrane helix</keyword>
<feature type="transmembrane region" description="Helical" evidence="1">
    <location>
        <begin position="133"/>
        <end position="153"/>
    </location>
</feature>
<feature type="transmembrane region" description="Helical" evidence="1">
    <location>
        <begin position="160"/>
        <end position="177"/>
    </location>
</feature>
<dbReference type="RefSeq" id="WP_128220601.1">
    <property type="nucleotide sequence ID" value="NZ_CP034929.1"/>
</dbReference>
<evidence type="ECO:0000313" key="2">
    <source>
        <dbReference type="EMBL" id="MFC6152374.1"/>
    </source>
</evidence>
<keyword evidence="1" id="KW-0472">Membrane</keyword>
<dbReference type="Proteomes" id="UP001596098">
    <property type="component" value="Unassembled WGS sequence"/>
</dbReference>
<evidence type="ECO:0008006" key="4">
    <source>
        <dbReference type="Google" id="ProtNLM"/>
    </source>
</evidence>
<feature type="transmembrane region" description="Helical" evidence="1">
    <location>
        <begin position="46"/>
        <end position="63"/>
    </location>
</feature>
<dbReference type="EMBL" id="JBHSQI010000001">
    <property type="protein sequence ID" value="MFC6152374.1"/>
    <property type="molecule type" value="Genomic_DNA"/>
</dbReference>
<reference evidence="3" key="1">
    <citation type="journal article" date="2019" name="Int. J. Syst. Evol. Microbiol.">
        <title>The Global Catalogue of Microorganisms (GCM) 10K type strain sequencing project: providing services to taxonomists for standard genome sequencing and annotation.</title>
        <authorList>
            <consortium name="The Broad Institute Genomics Platform"/>
            <consortium name="The Broad Institute Genome Sequencing Center for Infectious Disease"/>
            <person name="Wu L."/>
            <person name="Ma J."/>
        </authorList>
    </citation>
    <scope>NUCLEOTIDE SEQUENCE [LARGE SCALE GENOMIC DNA]</scope>
    <source>
        <strain evidence="3">DFY28</strain>
    </source>
</reference>
<sequence>MAAGTVDVCAEYGVALAVEDFVPCILAAAALVVLVQAVRARVPQTFLPAAVGAVLIAVGGLSKASWKLLVASGCWEYPILEQVLFPFISFGFAAMAWAILSASKGNVVVGWPFALIPVACSVVAVVVGNMLPLLASAAIGATFFGVTAATVAFRAGKRSVGWVFVVYVLGTNILPPLGAQPNQTAALQWAEQLTNSSIQLLFLLGCLWLREHFKNQPTENPVAEEKAGVPA</sequence>
<protein>
    <recommendedName>
        <fullName evidence="4">DUF4203 domain-containing protein</fullName>
    </recommendedName>
</protein>
<feature type="transmembrane region" description="Helical" evidence="1">
    <location>
        <begin position="12"/>
        <end position="34"/>
    </location>
</feature>
<feature type="transmembrane region" description="Helical" evidence="1">
    <location>
        <begin position="83"/>
        <end position="100"/>
    </location>
</feature>
<keyword evidence="3" id="KW-1185">Reference proteome</keyword>